<dbReference type="Gene3D" id="3.30.700.10">
    <property type="entry name" value="Glycoprotein, Type 4 Pilin"/>
    <property type="match status" value="1"/>
</dbReference>
<accession>E5Y4D9</accession>
<dbReference type="InterPro" id="IPR045584">
    <property type="entry name" value="Pilin-like"/>
</dbReference>
<dbReference type="SUPFAM" id="SSF54523">
    <property type="entry name" value="Pili subunits"/>
    <property type="match status" value="1"/>
</dbReference>
<reference evidence="2 3" key="1">
    <citation type="submission" date="2010-10" db="EMBL/GenBank/DDBJ databases">
        <authorList>
            <consortium name="The Broad Institute Genome Sequencing Platform"/>
            <person name="Ward D."/>
            <person name="Earl A."/>
            <person name="Feldgarden M."/>
            <person name="Young S.K."/>
            <person name="Gargeya S."/>
            <person name="Zeng Q."/>
            <person name="Alvarado L."/>
            <person name="Berlin A."/>
            <person name="Bochicchio J."/>
            <person name="Chapman S.B."/>
            <person name="Chen Z."/>
            <person name="Freedman E."/>
            <person name="Gellesch M."/>
            <person name="Goldberg J."/>
            <person name="Griggs A."/>
            <person name="Gujja S."/>
            <person name="Heilman E."/>
            <person name="Heiman D."/>
            <person name="Howarth C."/>
            <person name="Mehta T."/>
            <person name="Neiman D."/>
            <person name="Pearson M."/>
            <person name="Roberts A."/>
            <person name="Saif S."/>
            <person name="Shea T."/>
            <person name="Shenoy N."/>
            <person name="Sisk P."/>
            <person name="Stolte C."/>
            <person name="Sykes S."/>
            <person name="White J."/>
            <person name="Yandava C."/>
            <person name="Allen-Vercoe E."/>
            <person name="Sibley C."/>
            <person name="Ambrose C.E."/>
            <person name="Strauss J."/>
            <person name="Daigneault M."/>
            <person name="Haas B."/>
            <person name="Nusbaum C."/>
            <person name="Birren B."/>
        </authorList>
    </citation>
    <scope>NUCLEOTIDE SEQUENCE [LARGE SCALE GENOMIC DNA]</scope>
    <source>
        <strain evidence="2 3">3_1_6</strain>
    </source>
</reference>
<dbReference type="PROSITE" id="PS00409">
    <property type="entry name" value="PROKAR_NTER_METHYL"/>
    <property type="match status" value="1"/>
</dbReference>
<keyword evidence="1" id="KW-0812">Transmembrane</keyword>
<dbReference type="NCBIfam" id="TIGR02532">
    <property type="entry name" value="IV_pilin_GFxxxE"/>
    <property type="match status" value="1"/>
</dbReference>
<dbReference type="STRING" id="563192.HMPREF0179_01051"/>
<keyword evidence="1" id="KW-1133">Transmembrane helix</keyword>
<name>E5Y4D9_BILW3</name>
<dbReference type="Proteomes" id="UP000006034">
    <property type="component" value="Unassembled WGS sequence"/>
</dbReference>
<evidence type="ECO:0000313" key="2">
    <source>
        <dbReference type="EMBL" id="EFV45123.1"/>
    </source>
</evidence>
<keyword evidence="3" id="KW-1185">Reference proteome</keyword>
<dbReference type="EMBL" id="ADCP02000001">
    <property type="protein sequence ID" value="EFV45123.1"/>
    <property type="molecule type" value="Genomic_DNA"/>
</dbReference>
<organism evidence="2 3">
    <name type="scientific">Bilophila wadsworthia (strain 3_1_6)</name>
    <dbReference type="NCBI Taxonomy" id="563192"/>
    <lineage>
        <taxon>Bacteria</taxon>
        <taxon>Pseudomonadati</taxon>
        <taxon>Thermodesulfobacteriota</taxon>
        <taxon>Desulfovibrionia</taxon>
        <taxon>Desulfovibrionales</taxon>
        <taxon>Desulfovibrionaceae</taxon>
        <taxon>Bilophila</taxon>
    </lineage>
</organism>
<reference evidence="2 3" key="2">
    <citation type="submission" date="2013-04" db="EMBL/GenBank/DDBJ databases">
        <title>The Genome Sequence of Bilophila wadsworthia 3_1_6.</title>
        <authorList>
            <consortium name="The Broad Institute Genomics Platform"/>
            <person name="Earl A."/>
            <person name="Ward D."/>
            <person name="Feldgarden M."/>
            <person name="Gevers D."/>
            <person name="Sibley C."/>
            <person name="Strauss J."/>
            <person name="Allen-Vercoe E."/>
            <person name="Walker B."/>
            <person name="Young S."/>
            <person name="Zeng Q."/>
            <person name="Gargeya S."/>
            <person name="Fitzgerald M."/>
            <person name="Haas B."/>
            <person name="Abouelleil A."/>
            <person name="Allen A.W."/>
            <person name="Alvarado L."/>
            <person name="Arachchi H.M."/>
            <person name="Berlin A.M."/>
            <person name="Chapman S.B."/>
            <person name="Gainer-Dewar J."/>
            <person name="Goldberg J."/>
            <person name="Griggs A."/>
            <person name="Gujja S."/>
            <person name="Hansen M."/>
            <person name="Howarth C."/>
            <person name="Imamovic A."/>
            <person name="Ireland A."/>
            <person name="Larimer J."/>
            <person name="McCowan C."/>
            <person name="Murphy C."/>
            <person name="Pearson M."/>
            <person name="Poon T.W."/>
            <person name="Priest M."/>
            <person name="Roberts A."/>
            <person name="Saif S."/>
            <person name="Shea T."/>
            <person name="Sisk P."/>
            <person name="Sykes S."/>
            <person name="Wortman J."/>
            <person name="Nusbaum C."/>
            <person name="Birren B."/>
        </authorList>
    </citation>
    <scope>NUCLEOTIDE SEQUENCE [LARGE SCALE GENOMIC DNA]</scope>
    <source>
        <strain evidence="2 3">3_1_6</strain>
    </source>
</reference>
<proteinExistence type="predicted"/>
<sequence>MCPTAERRFAGFTLLELLIVLVIMGVLVAVGAGALSVERNPLYTGAQALVTASSTARSRALLLNAPVTLELGQTFMEISSENGDRPLREAFPKGMSAASVDEHYLLGGSQKLLFHPLGVVQEHVVHLQSGQDTLSVYIPATGTARILEGQFSLEQIRKEFL</sequence>
<comment type="caution">
    <text evidence="2">The sequence shown here is derived from an EMBL/GenBank/DDBJ whole genome shotgun (WGS) entry which is preliminary data.</text>
</comment>
<dbReference type="GeneID" id="78086190"/>
<dbReference type="Pfam" id="PF07963">
    <property type="entry name" value="N_methyl"/>
    <property type="match status" value="1"/>
</dbReference>
<dbReference type="HOGENOM" id="CLU_1640516_0_0_7"/>
<evidence type="ECO:0000256" key="1">
    <source>
        <dbReference type="SAM" id="Phobius"/>
    </source>
</evidence>
<evidence type="ECO:0000313" key="3">
    <source>
        <dbReference type="Proteomes" id="UP000006034"/>
    </source>
</evidence>
<protein>
    <submittedName>
        <fullName evidence="2">Prepilin-type N-terminal cleavage/methylation domain-containing protein</fullName>
    </submittedName>
</protein>
<dbReference type="eggNOG" id="ENOG50318EP">
    <property type="taxonomic scope" value="Bacteria"/>
</dbReference>
<dbReference type="RefSeq" id="WP_005025846.1">
    <property type="nucleotide sequence ID" value="NZ_KE150238.1"/>
</dbReference>
<feature type="transmembrane region" description="Helical" evidence="1">
    <location>
        <begin position="12"/>
        <end position="35"/>
    </location>
</feature>
<dbReference type="AlphaFoldDB" id="E5Y4D9"/>
<dbReference type="InterPro" id="IPR012902">
    <property type="entry name" value="N_methyl_site"/>
</dbReference>
<keyword evidence="1" id="KW-0472">Membrane</keyword>
<gene>
    <name evidence="2" type="ORF">HMPREF0179_01051</name>
</gene>